<evidence type="ECO:0000259" key="4">
    <source>
        <dbReference type="PROSITE" id="PS50932"/>
    </source>
</evidence>
<dbReference type="Pfam" id="PF00356">
    <property type="entry name" value="LacI"/>
    <property type="match status" value="1"/>
</dbReference>
<feature type="domain" description="HTH lacI-type" evidence="4">
    <location>
        <begin position="8"/>
        <end position="62"/>
    </location>
</feature>
<dbReference type="SUPFAM" id="SSF53822">
    <property type="entry name" value="Periplasmic binding protein-like I"/>
    <property type="match status" value="1"/>
</dbReference>
<dbReference type="PANTHER" id="PTHR30146">
    <property type="entry name" value="LACI-RELATED TRANSCRIPTIONAL REPRESSOR"/>
    <property type="match status" value="1"/>
</dbReference>
<dbReference type="Gene3D" id="3.40.50.2300">
    <property type="match status" value="2"/>
</dbReference>
<keyword evidence="1" id="KW-0805">Transcription regulation</keyword>
<evidence type="ECO:0000256" key="1">
    <source>
        <dbReference type="ARBA" id="ARBA00023015"/>
    </source>
</evidence>
<evidence type="ECO:0000256" key="2">
    <source>
        <dbReference type="ARBA" id="ARBA00023125"/>
    </source>
</evidence>
<dbReference type="PROSITE" id="PS00356">
    <property type="entry name" value="HTH_LACI_1"/>
    <property type="match status" value="1"/>
</dbReference>
<dbReference type="PANTHER" id="PTHR30146:SF109">
    <property type="entry name" value="HTH-TYPE TRANSCRIPTIONAL REGULATOR GALS"/>
    <property type="match status" value="1"/>
</dbReference>
<evidence type="ECO:0000313" key="5">
    <source>
        <dbReference type="EMBL" id="GAA3670942.1"/>
    </source>
</evidence>
<dbReference type="SMART" id="SM00354">
    <property type="entry name" value="HTH_LACI"/>
    <property type="match status" value="1"/>
</dbReference>
<dbReference type="GO" id="GO:0003677">
    <property type="term" value="F:DNA binding"/>
    <property type="evidence" value="ECO:0007669"/>
    <property type="project" value="UniProtKB-KW"/>
</dbReference>
<sequence>MRQPGRRVTIYDVAERAGVSISTVSLAVNSPHRVRESTRAQVLAAAGALGYRTEQAPPQRRAGTRIAVAAPFSSYPTYLRRLTGMLTRTRNTAIEIVAHDLESAARSVAPLLDALPARRGMDGLIVMGVPLSGAALRASRESRLPVVLIDVRGADRPSSAPSAVLVDDLAGGRAIGRHLCERGHRRAIFLHEPQMSGDYLSAAMVRVAGIQEFVDVVDTVCPPSAAPGDVASAALRAHPSATAVVAHHDGLAARVWQHFRASGRSREEGVALVGYDDGTVAETIGLTTVRQPFEESGAAALRLMIDEIAVGGGTPQTVTLEPELIIRAST</sequence>
<dbReference type="InterPro" id="IPR046335">
    <property type="entry name" value="LacI/GalR-like_sensor"/>
</dbReference>
<gene>
    <name evidence="5" type="ORF">GCM10022202_36540</name>
</gene>
<keyword evidence="3" id="KW-0804">Transcription</keyword>
<dbReference type="RefSeq" id="WP_221856898.1">
    <property type="nucleotide sequence ID" value="NZ_BAAAYV010000025.1"/>
</dbReference>
<reference evidence="6" key="1">
    <citation type="journal article" date="2019" name="Int. J. Syst. Evol. Microbiol.">
        <title>The Global Catalogue of Microorganisms (GCM) 10K type strain sequencing project: providing services to taxonomists for standard genome sequencing and annotation.</title>
        <authorList>
            <consortium name="The Broad Institute Genomics Platform"/>
            <consortium name="The Broad Institute Genome Sequencing Center for Infectious Disease"/>
            <person name="Wu L."/>
            <person name="Ma J."/>
        </authorList>
    </citation>
    <scope>NUCLEOTIDE SEQUENCE [LARGE SCALE GENOMIC DNA]</scope>
    <source>
        <strain evidence="6">JCM 16546</strain>
    </source>
</reference>
<dbReference type="Pfam" id="PF13377">
    <property type="entry name" value="Peripla_BP_3"/>
    <property type="match status" value="1"/>
</dbReference>
<dbReference type="SUPFAM" id="SSF47413">
    <property type="entry name" value="lambda repressor-like DNA-binding domains"/>
    <property type="match status" value="1"/>
</dbReference>
<dbReference type="CDD" id="cd01392">
    <property type="entry name" value="HTH_LacI"/>
    <property type="match status" value="1"/>
</dbReference>
<dbReference type="Proteomes" id="UP001410795">
    <property type="component" value="Unassembled WGS sequence"/>
</dbReference>
<name>A0ABP7BXW5_9MICO</name>
<dbReference type="EMBL" id="BAAAYV010000025">
    <property type="protein sequence ID" value="GAA3670942.1"/>
    <property type="molecule type" value="Genomic_DNA"/>
</dbReference>
<evidence type="ECO:0000256" key="3">
    <source>
        <dbReference type="ARBA" id="ARBA00023163"/>
    </source>
</evidence>
<evidence type="ECO:0000313" key="6">
    <source>
        <dbReference type="Proteomes" id="UP001410795"/>
    </source>
</evidence>
<protein>
    <submittedName>
        <fullName evidence="5">LacI family DNA-binding transcriptional regulator</fullName>
    </submittedName>
</protein>
<dbReference type="InterPro" id="IPR010982">
    <property type="entry name" value="Lambda_DNA-bd_dom_sf"/>
</dbReference>
<keyword evidence="6" id="KW-1185">Reference proteome</keyword>
<dbReference type="InterPro" id="IPR028082">
    <property type="entry name" value="Peripla_BP_I"/>
</dbReference>
<proteinExistence type="predicted"/>
<dbReference type="InterPro" id="IPR000843">
    <property type="entry name" value="HTH_LacI"/>
</dbReference>
<keyword evidence="2 5" id="KW-0238">DNA-binding</keyword>
<dbReference type="Gene3D" id="1.10.260.40">
    <property type="entry name" value="lambda repressor-like DNA-binding domains"/>
    <property type="match status" value="1"/>
</dbReference>
<comment type="caution">
    <text evidence="5">The sequence shown here is derived from an EMBL/GenBank/DDBJ whole genome shotgun (WGS) entry which is preliminary data.</text>
</comment>
<accession>A0ABP7BXW5</accession>
<dbReference type="PROSITE" id="PS50932">
    <property type="entry name" value="HTH_LACI_2"/>
    <property type="match status" value="1"/>
</dbReference>
<organism evidence="5 6">
    <name type="scientific">Microbacterium marinilacus</name>
    <dbReference type="NCBI Taxonomy" id="415209"/>
    <lineage>
        <taxon>Bacteria</taxon>
        <taxon>Bacillati</taxon>
        <taxon>Actinomycetota</taxon>
        <taxon>Actinomycetes</taxon>
        <taxon>Micrococcales</taxon>
        <taxon>Microbacteriaceae</taxon>
        <taxon>Microbacterium</taxon>
    </lineage>
</organism>